<evidence type="ECO:0000313" key="1">
    <source>
        <dbReference type="EMBL" id="EJW02313.1"/>
    </source>
</evidence>
<sequence length="102" mass="12096">MGVKKLKNNKNHTRKPWTLVLIESNMALKFYNTSDFQNKDNNTCINIPKKHNKEILKNKNNFCSNINFVDRKINSIRKNKIKYIIISKNKLVKNKLSITELY</sequence>
<accession>J8ZRJ0</accession>
<keyword evidence="2" id="KW-1185">Reference proteome</keyword>
<dbReference type="VEuPathDB" id="MicrosporidiaDB:EDEG_03246"/>
<dbReference type="InParanoid" id="J8ZRJ0"/>
<reference evidence="2" key="2">
    <citation type="submission" date="2015-07" db="EMBL/GenBank/DDBJ databases">
        <title>Contrasting host-pathogen interactions and genome evolution in two generalist and specialist microsporidian pathogens of mosquitoes.</title>
        <authorList>
            <consortium name="The Broad Institute Genomics Platform"/>
            <consortium name="The Broad Institute Genome Sequencing Center for Infectious Disease"/>
            <person name="Cuomo C.A."/>
            <person name="Sanscrainte N.D."/>
            <person name="Goldberg J.M."/>
            <person name="Heiman D."/>
            <person name="Young S."/>
            <person name="Zeng Q."/>
            <person name="Becnel J.J."/>
            <person name="Birren B.W."/>
        </authorList>
    </citation>
    <scope>NUCLEOTIDE SEQUENCE [LARGE SCALE GENOMIC DNA]</scope>
    <source>
        <strain evidence="2">USNM 41457</strain>
    </source>
</reference>
<organism evidence="1 2">
    <name type="scientific">Edhazardia aedis (strain USNM 41457)</name>
    <name type="common">Microsporidian parasite</name>
    <dbReference type="NCBI Taxonomy" id="1003232"/>
    <lineage>
        <taxon>Eukaryota</taxon>
        <taxon>Fungi</taxon>
        <taxon>Fungi incertae sedis</taxon>
        <taxon>Microsporidia</taxon>
        <taxon>Edhazardia</taxon>
    </lineage>
</organism>
<name>J8ZRJ0_EDHAE</name>
<gene>
    <name evidence="1" type="ORF">EDEG_03246</name>
</gene>
<reference evidence="1 2" key="1">
    <citation type="submission" date="2011-08" db="EMBL/GenBank/DDBJ databases">
        <authorList>
            <person name="Liu Z.J."/>
            <person name="Shi F.L."/>
            <person name="Lu J.Q."/>
            <person name="Li M."/>
            <person name="Wang Z.L."/>
        </authorList>
    </citation>
    <scope>NUCLEOTIDE SEQUENCE [LARGE SCALE GENOMIC DNA]</scope>
    <source>
        <strain evidence="1 2">USNM 41457</strain>
    </source>
</reference>
<evidence type="ECO:0000313" key="2">
    <source>
        <dbReference type="Proteomes" id="UP000003163"/>
    </source>
</evidence>
<dbReference type="HOGENOM" id="CLU_2277441_0_0_1"/>
<dbReference type="Proteomes" id="UP000003163">
    <property type="component" value="Unassembled WGS sequence"/>
</dbReference>
<comment type="caution">
    <text evidence="1">The sequence shown here is derived from an EMBL/GenBank/DDBJ whole genome shotgun (WGS) entry which is preliminary data.</text>
</comment>
<dbReference type="AlphaFoldDB" id="J8ZRJ0"/>
<dbReference type="EMBL" id="AFBI03000078">
    <property type="protein sequence ID" value="EJW02313.1"/>
    <property type="molecule type" value="Genomic_DNA"/>
</dbReference>
<proteinExistence type="predicted"/>
<protein>
    <submittedName>
        <fullName evidence="1">Uncharacterized protein</fullName>
    </submittedName>
</protein>